<evidence type="ECO:0000256" key="1">
    <source>
        <dbReference type="SAM" id="MobiDB-lite"/>
    </source>
</evidence>
<evidence type="ECO:0000313" key="2">
    <source>
        <dbReference type="EMBL" id="EMR72000.1"/>
    </source>
</evidence>
<protein>
    <submittedName>
        <fullName evidence="2">Uncharacterized protein</fullName>
    </submittedName>
</protein>
<evidence type="ECO:0000313" key="3">
    <source>
        <dbReference type="Proteomes" id="UP000012174"/>
    </source>
</evidence>
<keyword evidence="3" id="KW-1185">Reference proteome</keyword>
<dbReference type="AlphaFoldDB" id="M7TZ93"/>
<reference evidence="3" key="1">
    <citation type="journal article" date="2013" name="Genome Announc.">
        <title>Draft genome sequence of the grapevine dieback fungus Eutypa lata UCR-EL1.</title>
        <authorList>
            <person name="Blanco-Ulate B."/>
            <person name="Rolshausen P.E."/>
            <person name="Cantu D."/>
        </authorList>
    </citation>
    <scope>NUCLEOTIDE SEQUENCE [LARGE SCALE GENOMIC DNA]</scope>
    <source>
        <strain evidence="3">UCR-EL1</strain>
    </source>
</reference>
<dbReference type="STRING" id="1287681.M7TZ93"/>
<accession>M7TZ93</accession>
<feature type="region of interest" description="Disordered" evidence="1">
    <location>
        <begin position="159"/>
        <end position="213"/>
    </location>
</feature>
<sequence length="213" mass="24186">MFNPQLKAQVDDFIKVYAEFYRLYQSEVANIKDYVDDDVLQRAWIKKVEHNEKYNTGRGQEQKQLSTQRKMLSVCLSQMDGATLGSIAIQHTGDASRYDRRSIYLEKIQAAGHRVLRLAEMTTSSRAACGDLRSELSDLGKLVDPKNKEAKIIYEFDRRETLNPQGNNRGDTGNEIQTDNQANEEEVGNIDPQGDNPINDQNDPSSQNDPWSA</sequence>
<organism evidence="2 3">
    <name type="scientific">Eutypa lata (strain UCR-EL1)</name>
    <name type="common">Grapevine dieback disease fungus</name>
    <name type="synonym">Eutypa armeniacae</name>
    <dbReference type="NCBI Taxonomy" id="1287681"/>
    <lineage>
        <taxon>Eukaryota</taxon>
        <taxon>Fungi</taxon>
        <taxon>Dikarya</taxon>
        <taxon>Ascomycota</taxon>
        <taxon>Pezizomycotina</taxon>
        <taxon>Sordariomycetes</taxon>
        <taxon>Xylariomycetidae</taxon>
        <taxon>Xylariales</taxon>
        <taxon>Diatrypaceae</taxon>
        <taxon>Eutypa</taxon>
    </lineage>
</organism>
<name>M7TZ93_EUTLA</name>
<feature type="compositionally biased region" description="Polar residues" evidence="1">
    <location>
        <begin position="196"/>
        <end position="213"/>
    </location>
</feature>
<proteinExistence type="predicted"/>
<dbReference type="KEGG" id="ela:UCREL1_950"/>
<gene>
    <name evidence="2" type="ORF">UCREL1_950</name>
</gene>
<dbReference type="HOGENOM" id="CLU_1294399_0_0_1"/>
<dbReference type="Proteomes" id="UP000012174">
    <property type="component" value="Unassembled WGS sequence"/>
</dbReference>
<feature type="compositionally biased region" description="Polar residues" evidence="1">
    <location>
        <begin position="162"/>
        <end position="181"/>
    </location>
</feature>
<dbReference type="OrthoDB" id="5413280at2759"/>
<dbReference type="EMBL" id="KB705547">
    <property type="protein sequence ID" value="EMR72000.1"/>
    <property type="molecule type" value="Genomic_DNA"/>
</dbReference>
<dbReference type="eggNOG" id="ENOG502TF5R">
    <property type="taxonomic scope" value="Eukaryota"/>
</dbReference>